<name>A0AAQ3M9G4_9PEZI</name>
<evidence type="ECO:0000313" key="3">
    <source>
        <dbReference type="Proteomes" id="UP001303373"/>
    </source>
</evidence>
<dbReference type="AlphaFoldDB" id="A0AAQ3M9G4"/>
<reference evidence="2 3" key="1">
    <citation type="submission" date="2023-11" db="EMBL/GenBank/DDBJ databases">
        <title>An acidophilic fungus is an integral part of prey digestion in a carnivorous sundew plant.</title>
        <authorList>
            <person name="Tsai I.J."/>
        </authorList>
    </citation>
    <scope>NUCLEOTIDE SEQUENCE [LARGE SCALE GENOMIC DNA]</scope>
    <source>
        <strain evidence="2">169a</strain>
    </source>
</reference>
<dbReference type="Gene3D" id="3.30.160.60">
    <property type="entry name" value="Classic Zinc Finger"/>
    <property type="match status" value="1"/>
</dbReference>
<accession>A0AAQ3M9G4</accession>
<feature type="region of interest" description="Disordered" evidence="1">
    <location>
        <begin position="74"/>
        <end position="104"/>
    </location>
</feature>
<dbReference type="Proteomes" id="UP001303373">
    <property type="component" value="Chromosome 13"/>
</dbReference>
<sequence length="188" mass="21608">MNVEIIQNYTHPSHPLDATHNNHQDSHEVIVQQNMPSLAQGNFGLVDPRLQWAEASTQRTGDDDAELTSSTFLNDNVQPRGTRSHKLDSSTHSTTGLLDPEPGPRALSQWVLDQPMQGSSTSPYERWRCYDHECNGKIFSCRENLRRHMREKSKSEYAICKNCLAPFTRKSNRDKHMRDQKCKIVMLF</sequence>
<gene>
    <name evidence="2" type="ORF">R9X50_00726800</name>
</gene>
<keyword evidence="3" id="KW-1185">Reference proteome</keyword>
<proteinExistence type="predicted"/>
<evidence type="ECO:0000313" key="2">
    <source>
        <dbReference type="EMBL" id="WPH04377.1"/>
    </source>
</evidence>
<protein>
    <recommendedName>
        <fullName evidence="4">C2H2-type domain-containing protein</fullName>
    </recommendedName>
</protein>
<dbReference type="SUPFAM" id="SSF57667">
    <property type="entry name" value="beta-beta-alpha zinc fingers"/>
    <property type="match status" value="1"/>
</dbReference>
<organism evidence="2 3">
    <name type="scientific">Acrodontium crateriforme</name>
    <dbReference type="NCBI Taxonomy" id="150365"/>
    <lineage>
        <taxon>Eukaryota</taxon>
        <taxon>Fungi</taxon>
        <taxon>Dikarya</taxon>
        <taxon>Ascomycota</taxon>
        <taxon>Pezizomycotina</taxon>
        <taxon>Dothideomycetes</taxon>
        <taxon>Dothideomycetidae</taxon>
        <taxon>Mycosphaerellales</taxon>
        <taxon>Teratosphaeriaceae</taxon>
        <taxon>Acrodontium</taxon>
    </lineage>
</organism>
<evidence type="ECO:0000256" key="1">
    <source>
        <dbReference type="SAM" id="MobiDB-lite"/>
    </source>
</evidence>
<dbReference type="EMBL" id="CP138592">
    <property type="protein sequence ID" value="WPH04377.1"/>
    <property type="molecule type" value="Genomic_DNA"/>
</dbReference>
<evidence type="ECO:0008006" key="4">
    <source>
        <dbReference type="Google" id="ProtNLM"/>
    </source>
</evidence>
<dbReference type="InterPro" id="IPR036236">
    <property type="entry name" value="Znf_C2H2_sf"/>
</dbReference>